<evidence type="ECO:0000313" key="2">
    <source>
        <dbReference type="EMBL" id="RRG18081.1"/>
    </source>
</evidence>
<sequence>MRTPRKVVFCGAISLDGYLADTDDNLDWLLNTDTGGATSYPEFIKTVDTTLAGKNTYLTTKVLLAGETYYPDQPNYVFSHTLKSADANIHIIADEQLATFVQRLKQQEGENIWIISGGAILSALISEKLIDELRI</sequence>
<feature type="domain" description="Bacterial bifunctional deaminase-reductase C-terminal" evidence="1">
    <location>
        <begin position="6"/>
        <end position="135"/>
    </location>
</feature>
<evidence type="ECO:0000259" key="1">
    <source>
        <dbReference type="Pfam" id="PF01872"/>
    </source>
</evidence>
<dbReference type="Gene3D" id="3.40.430.10">
    <property type="entry name" value="Dihydrofolate Reductase, subunit A"/>
    <property type="match status" value="1"/>
</dbReference>
<dbReference type="InterPro" id="IPR024072">
    <property type="entry name" value="DHFR-like_dom_sf"/>
</dbReference>
<reference evidence="2 3" key="1">
    <citation type="submission" date="2018-10" db="EMBL/GenBank/DDBJ databases">
        <title>Draft genome sequence of Weissella viridescens UCO-SMC3.</title>
        <authorList>
            <person name="Garcia-Cancino A."/>
            <person name="Espinoza-Monje M."/>
            <person name="Albarracin L."/>
            <person name="Garcia-Castillo V."/>
            <person name="Campos-Martin J."/>
            <person name="Nakano Y."/>
            <person name="Guitierrez-Zamorano C."/>
            <person name="Ikeda-Ohtsubo W."/>
            <person name="Morita H."/>
            <person name="Kitazawa H."/>
            <person name="Villena J."/>
        </authorList>
    </citation>
    <scope>NUCLEOTIDE SEQUENCE [LARGE SCALE GENOMIC DNA]</scope>
    <source>
        <strain evidence="2 3">UCO-SMC3</strain>
    </source>
</reference>
<comment type="caution">
    <text evidence="2">The sequence shown here is derived from an EMBL/GenBank/DDBJ whole genome shotgun (WGS) entry which is preliminary data.</text>
</comment>
<dbReference type="AlphaFoldDB" id="A0A3P2RFP5"/>
<proteinExistence type="predicted"/>
<dbReference type="OrthoDB" id="195113at2"/>
<gene>
    <name evidence="2" type="ORF">D3P96_03920</name>
</gene>
<dbReference type="PANTHER" id="PTHR38011:SF11">
    <property type="entry name" value="2,5-DIAMINO-6-RIBOSYLAMINO-4(3H)-PYRIMIDINONE 5'-PHOSPHATE REDUCTASE"/>
    <property type="match status" value="1"/>
</dbReference>
<dbReference type="GO" id="GO:0008703">
    <property type="term" value="F:5-amino-6-(5-phosphoribosylamino)uracil reductase activity"/>
    <property type="evidence" value="ECO:0007669"/>
    <property type="project" value="InterPro"/>
</dbReference>
<organism evidence="2 3">
    <name type="scientific">Weissella viridescens</name>
    <name type="common">Lactobacillus viridescens</name>
    <dbReference type="NCBI Taxonomy" id="1629"/>
    <lineage>
        <taxon>Bacteria</taxon>
        <taxon>Bacillati</taxon>
        <taxon>Bacillota</taxon>
        <taxon>Bacilli</taxon>
        <taxon>Lactobacillales</taxon>
        <taxon>Lactobacillaceae</taxon>
        <taxon>Weissella</taxon>
    </lineage>
</organism>
<evidence type="ECO:0000313" key="3">
    <source>
        <dbReference type="Proteomes" id="UP000275836"/>
    </source>
</evidence>
<dbReference type="InterPro" id="IPR002734">
    <property type="entry name" value="RibDG_C"/>
</dbReference>
<dbReference type="PANTHER" id="PTHR38011">
    <property type="entry name" value="DIHYDROFOLATE REDUCTASE FAMILY PROTEIN (AFU_ORTHOLOGUE AFUA_8G06820)"/>
    <property type="match status" value="1"/>
</dbReference>
<dbReference type="EMBL" id="RHGY01000003">
    <property type="protein sequence ID" value="RRG18081.1"/>
    <property type="molecule type" value="Genomic_DNA"/>
</dbReference>
<dbReference type="Proteomes" id="UP000275836">
    <property type="component" value="Unassembled WGS sequence"/>
</dbReference>
<dbReference type="InterPro" id="IPR050765">
    <property type="entry name" value="Riboflavin_Biosynth_HTPR"/>
</dbReference>
<dbReference type="RefSeq" id="WP_124943076.1">
    <property type="nucleotide sequence ID" value="NZ_RHGY01000003.1"/>
</dbReference>
<dbReference type="GO" id="GO:0009231">
    <property type="term" value="P:riboflavin biosynthetic process"/>
    <property type="evidence" value="ECO:0007669"/>
    <property type="project" value="InterPro"/>
</dbReference>
<name>A0A3P2RFP5_WEIVI</name>
<accession>A0A3P2RFP5</accession>
<dbReference type="SUPFAM" id="SSF53597">
    <property type="entry name" value="Dihydrofolate reductase-like"/>
    <property type="match status" value="1"/>
</dbReference>
<dbReference type="Pfam" id="PF01872">
    <property type="entry name" value="RibD_C"/>
    <property type="match status" value="1"/>
</dbReference>
<protein>
    <submittedName>
        <fullName evidence="2">Dihydrofolate reductase</fullName>
    </submittedName>
</protein>